<protein>
    <submittedName>
        <fullName evidence="2">3-phytase</fullName>
    </submittedName>
</protein>
<comment type="caution">
    <text evidence="2">The sequence shown here is derived from an EMBL/GenBank/DDBJ whole genome shotgun (WGS) entry which is preliminary data.</text>
</comment>
<name>A0A074L360_9BACT</name>
<dbReference type="eggNOG" id="COG4247">
    <property type="taxonomic scope" value="Bacteria"/>
</dbReference>
<accession>A0A074L360</accession>
<dbReference type="EMBL" id="JMIH01000010">
    <property type="protein sequence ID" value="KEO75594.1"/>
    <property type="molecule type" value="Genomic_DNA"/>
</dbReference>
<keyword evidence="3" id="KW-1185">Reference proteome</keyword>
<evidence type="ECO:0000259" key="1">
    <source>
        <dbReference type="PROSITE" id="PS51662"/>
    </source>
</evidence>
<reference evidence="2 3" key="1">
    <citation type="submission" date="2014-04" db="EMBL/GenBank/DDBJ databases">
        <title>Characterization and application of a salt tolerant electro-active bacterium.</title>
        <authorList>
            <person name="Yang L."/>
            <person name="Wei S."/>
            <person name="Tay Q.X.M."/>
        </authorList>
    </citation>
    <scope>NUCLEOTIDE SEQUENCE [LARGE SCALE GENOMIC DNA]</scope>
    <source>
        <strain evidence="2 3">LY1</strain>
    </source>
</reference>
<feature type="domain" description="BPP" evidence="1">
    <location>
        <begin position="19"/>
        <end position="345"/>
    </location>
</feature>
<dbReference type="InterPro" id="IPR003431">
    <property type="entry name" value="B-propeller_Phytase"/>
</dbReference>
<dbReference type="Pfam" id="PF02333">
    <property type="entry name" value="Phytase"/>
    <property type="match status" value="1"/>
</dbReference>
<evidence type="ECO:0000313" key="3">
    <source>
        <dbReference type="Proteomes" id="UP000027821"/>
    </source>
</evidence>
<dbReference type="AlphaFoldDB" id="A0A074L360"/>
<organism evidence="2 3">
    <name type="scientific">Anditalea andensis</name>
    <dbReference type="NCBI Taxonomy" id="1048983"/>
    <lineage>
        <taxon>Bacteria</taxon>
        <taxon>Pseudomonadati</taxon>
        <taxon>Bacteroidota</taxon>
        <taxon>Cytophagia</taxon>
        <taxon>Cytophagales</taxon>
        <taxon>Cytophagaceae</taxon>
        <taxon>Anditalea</taxon>
    </lineage>
</organism>
<dbReference type="GO" id="GO:0016158">
    <property type="term" value="F:inositol hexakisphosphate 3-phosphatase activity"/>
    <property type="evidence" value="ECO:0007669"/>
    <property type="project" value="InterPro"/>
</dbReference>
<dbReference type="SUPFAM" id="SSF50956">
    <property type="entry name" value="Thermostable phytase (3-phytase)"/>
    <property type="match status" value="1"/>
</dbReference>
<evidence type="ECO:0000313" key="2">
    <source>
        <dbReference type="EMBL" id="KEO75594.1"/>
    </source>
</evidence>
<dbReference type="Gene3D" id="2.120.10.30">
    <property type="entry name" value="TolB, C-terminal domain"/>
    <property type="match status" value="1"/>
</dbReference>
<dbReference type="InterPro" id="IPR011042">
    <property type="entry name" value="6-blade_b-propeller_TolB-like"/>
</dbReference>
<dbReference type="OrthoDB" id="8696437at2"/>
<dbReference type="RefSeq" id="WP_035069348.1">
    <property type="nucleotide sequence ID" value="NZ_JMIH01000010.1"/>
</dbReference>
<dbReference type="Proteomes" id="UP000027821">
    <property type="component" value="Unassembled WGS sequence"/>
</dbReference>
<proteinExistence type="predicted"/>
<gene>
    <name evidence="2" type="ORF">EL17_00435</name>
</gene>
<dbReference type="STRING" id="1048983.EL17_00435"/>
<dbReference type="PROSITE" id="PS51662">
    <property type="entry name" value="BP_PHYTASE"/>
    <property type="match status" value="1"/>
</dbReference>
<sequence>MKQLYPAILIILIMSHCNTKVEESDDRIIAPKVVTQKAKYDTDDPAIWFNEENPGESLVLGTDKDEDGALMVYDLSGNIIEEKTIRGLKRPNNVDLRTVRMDNERVSIAVVTERLTDKVRIYTVPDMLPADNGGIDVFIGEEDRAPMGIALYNRPNDGALFMIVGRKTGPAEGYLWQYRLEKESNGHFSATKVRAFGKYSGKKEIEAIAVDDELGYVYYSDEQVGVRKYYADPEKGNEELALFATKGFTDDHEGISIYKKENGKGYILVSDQQANQFHIFTREGQAENPHQHVLLKTIKVAAMESDGSEVINANLGPMFPNGLFVVMSTDKTFHFYDWTDIAGDLAEGI</sequence>